<name>A0A5R9G9I5_9BACL</name>
<protein>
    <submittedName>
        <fullName evidence="1">Aldolase</fullName>
    </submittedName>
</protein>
<organism evidence="1 2">
    <name type="scientific">Paenibacillus antri</name>
    <dbReference type="NCBI Taxonomy" id="2582848"/>
    <lineage>
        <taxon>Bacteria</taxon>
        <taxon>Bacillati</taxon>
        <taxon>Bacillota</taxon>
        <taxon>Bacilli</taxon>
        <taxon>Bacillales</taxon>
        <taxon>Paenibacillaceae</taxon>
        <taxon>Paenibacillus</taxon>
    </lineage>
</organism>
<dbReference type="SUPFAM" id="SSF53795">
    <property type="entry name" value="PEP carboxykinase-like"/>
    <property type="match status" value="1"/>
</dbReference>
<keyword evidence="2" id="KW-1185">Reference proteome</keyword>
<proteinExistence type="predicted"/>
<dbReference type="EMBL" id="VCIW01000021">
    <property type="protein sequence ID" value="TLS49393.1"/>
    <property type="molecule type" value="Genomic_DNA"/>
</dbReference>
<dbReference type="OrthoDB" id="5430844at2"/>
<dbReference type="InterPro" id="IPR027417">
    <property type="entry name" value="P-loop_NTPase"/>
</dbReference>
<dbReference type="Gene3D" id="3.40.50.300">
    <property type="entry name" value="P-loop containing nucleotide triphosphate hydrolases"/>
    <property type="match status" value="1"/>
</dbReference>
<evidence type="ECO:0000313" key="1">
    <source>
        <dbReference type="EMBL" id="TLS49393.1"/>
    </source>
</evidence>
<reference evidence="1 2" key="1">
    <citation type="submission" date="2019-05" db="EMBL/GenBank/DDBJ databases">
        <authorList>
            <person name="Narsing Rao M.P."/>
            <person name="Li W.J."/>
        </authorList>
    </citation>
    <scope>NUCLEOTIDE SEQUENCE [LARGE SCALE GENOMIC DNA]</scope>
    <source>
        <strain evidence="1 2">SYSU_K30003</strain>
    </source>
</reference>
<dbReference type="Proteomes" id="UP000309676">
    <property type="component" value="Unassembled WGS sequence"/>
</dbReference>
<evidence type="ECO:0000313" key="2">
    <source>
        <dbReference type="Proteomes" id="UP000309676"/>
    </source>
</evidence>
<comment type="caution">
    <text evidence="1">The sequence shown here is derived from an EMBL/GenBank/DDBJ whole genome shotgun (WGS) entry which is preliminary data.</text>
</comment>
<gene>
    <name evidence="1" type="ORF">FE782_25070</name>
</gene>
<sequence>MDGTARTAIYEAFGFRISSDFPMPELTMHEDQSHDDIRIRQSDLSLLWREVNDSGKLVYGLGDRVLFHVPDTAIFCVATGDTIWVSPSDGMDEDKMRLYLLGTCMAILLLQRKILPLHGSAIKIGDMAYAIVGESGAGKSTLASMLMRCGYPLASDDLIAVSFENGFGGDCRGPEIVPSYPQQKLWSESLQRLDMKIGDYRPLFDRENKYAVPIKDRFYGKRLPFGGVFELTKFDVGRVEVSPLRGLEAVRALYRHTFRNFFVPMLGLQQWHLDVSVQLLKYIQMRQLRRPSNGDTALQLAETIISIANRRNQDAARQSYSSS</sequence>
<dbReference type="AlphaFoldDB" id="A0A5R9G9I5"/>
<accession>A0A5R9G9I5</accession>